<dbReference type="PANTHER" id="PTHR42879">
    <property type="entry name" value="3-OXOACYL-(ACYL-CARRIER-PROTEIN) REDUCTASE"/>
    <property type="match status" value="1"/>
</dbReference>
<comment type="catalytic activity">
    <reaction evidence="5 8">
        <text>a (3R)-hydroxyacyl-[ACP] + NADP(+) = a 3-oxoacyl-[ACP] + NADPH + H(+)</text>
        <dbReference type="Rhea" id="RHEA:17397"/>
        <dbReference type="Rhea" id="RHEA-COMP:9916"/>
        <dbReference type="Rhea" id="RHEA-COMP:9945"/>
        <dbReference type="ChEBI" id="CHEBI:15378"/>
        <dbReference type="ChEBI" id="CHEBI:57783"/>
        <dbReference type="ChEBI" id="CHEBI:58349"/>
        <dbReference type="ChEBI" id="CHEBI:78776"/>
        <dbReference type="ChEBI" id="CHEBI:78827"/>
        <dbReference type="EC" id="1.1.1.100"/>
    </reaction>
</comment>
<feature type="binding site" evidence="7">
    <location>
        <begin position="156"/>
        <end position="160"/>
    </location>
    <ligand>
        <name>NADP(+)</name>
        <dbReference type="ChEBI" id="CHEBI:58349"/>
    </ligand>
</feature>
<dbReference type="GO" id="GO:0004316">
    <property type="term" value="F:3-oxoacyl-[acyl-carrier-protein] reductase (NADPH) activity"/>
    <property type="evidence" value="ECO:0007669"/>
    <property type="project" value="UniProtKB-UniRule"/>
</dbReference>
<dbReference type="Gene3D" id="3.40.50.720">
    <property type="entry name" value="NAD(P)-binding Rossmann-like Domain"/>
    <property type="match status" value="1"/>
</dbReference>
<comment type="similarity">
    <text evidence="2 8">Belongs to the short-chain dehydrogenases/reductases (SDR) family.</text>
</comment>
<feature type="binding site" evidence="7">
    <location>
        <position position="91"/>
    </location>
    <ligand>
        <name>NADP(+)</name>
        <dbReference type="ChEBI" id="CHEBI:58349"/>
    </ligand>
</feature>
<organism evidence="10 11">
    <name type="scientific">Sandaracinus amylolyticus</name>
    <dbReference type="NCBI Taxonomy" id="927083"/>
    <lineage>
        <taxon>Bacteria</taxon>
        <taxon>Pseudomonadati</taxon>
        <taxon>Myxococcota</taxon>
        <taxon>Polyangia</taxon>
        <taxon>Polyangiales</taxon>
        <taxon>Sandaracinaceae</taxon>
        <taxon>Sandaracinus</taxon>
    </lineage>
</organism>
<dbReference type="PRINTS" id="PR00081">
    <property type="entry name" value="GDHRDH"/>
</dbReference>
<evidence type="ECO:0000256" key="5">
    <source>
        <dbReference type="ARBA" id="ARBA00048508"/>
    </source>
</evidence>
<gene>
    <name evidence="10" type="ORF">DB32_003887</name>
</gene>
<comment type="subunit">
    <text evidence="8">Homotetramer.</text>
</comment>
<dbReference type="STRING" id="927083.DB32_003887"/>
<dbReference type="InterPro" id="IPR036291">
    <property type="entry name" value="NAD(P)-bd_dom_sf"/>
</dbReference>
<dbReference type="PANTHER" id="PTHR42879:SF2">
    <property type="entry name" value="3-OXOACYL-[ACYL-CARRIER-PROTEIN] REDUCTASE FABG"/>
    <property type="match status" value="1"/>
</dbReference>
<keyword evidence="4 8" id="KW-0560">Oxidoreductase</keyword>
<evidence type="ECO:0000256" key="1">
    <source>
        <dbReference type="ARBA" id="ARBA00002607"/>
    </source>
</evidence>
<evidence type="ECO:0000256" key="3">
    <source>
        <dbReference type="ARBA" id="ARBA00022857"/>
    </source>
</evidence>
<keyword evidence="8" id="KW-0276">Fatty acid metabolism</keyword>
<feature type="binding site" evidence="7">
    <location>
        <position position="189"/>
    </location>
    <ligand>
        <name>NADP(+)</name>
        <dbReference type="ChEBI" id="CHEBI:58349"/>
    </ligand>
</feature>
<dbReference type="AlphaFoldDB" id="A0A0F6YJZ0"/>
<dbReference type="NCBIfam" id="NF009466">
    <property type="entry name" value="PRK12826.1-2"/>
    <property type="match status" value="1"/>
</dbReference>
<feature type="binding site" evidence="7">
    <location>
        <begin position="13"/>
        <end position="16"/>
    </location>
    <ligand>
        <name>NADP(+)</name>
        <dbReference type="ChEBI" id="CHEBI:58349"/>
    </ligand>
</feature>
<accession>A0A0F6YJZ0</accession>
<dbReference type="NCBIfam" id="NF005559">
    <property type="entry name" value="PRK07231.1"/>
    <property type="match status" value="1"/>
</dbReference>
<evidence type="ECO:0000256" key="6">
    <source>
        <dbReference type="PIRSR" id="PIRSR611284-1"/>
    </source>
</evidence>
<keyword evidence="8" id="KW-0443">Lipid metabolism</keyword>
<dbReference type="InterPro" id="IPR057326">
    <property type="entry name" value="KR_dom"/>
</dbReference>
<dbReference type="OrthoDB" id="9804774at2"/>
<sequence>MFDLKDRVALVTGGSRGIGRACCVALAKQGAYVAINYSSNESAAAQTLDVVRAAGGDGEIIRFDVADPEACDQAVTDLVKRKGRLDILVNNAGIAMDQLLIRIKPEELEKTFSTNVAGSLWCAKAAMRPMMKAKRGRIINLSSVVAESGNPGQAVYSASKAALLGLTKTLAREYASRGVTVNAVAPGFIETDMTSSLPEQAKQAIVAQTPLGRQGTAEEVAAAVVFLASDEASYVTGQTIRVNGGMYV</sequence>
<dbReference type="InterPro" id="IPR002347">
    <property type="entry name" value="SDR_fam"/>
</dbReference>
<dbReference type="Proteomes" id="UP000034883">
    <property type="component" value="Chromosome"/>
</dbReference>
<evidence type="ECO:0000256" key="7">
    <source>
        <dbReference type="PIRSR" id="PIRSR611284-2"/>
    </source>
</evidence>
<dbReference type="InterPro" id="IPR050259">
    <property type="entry name" value="SDR"/>
</dbReference>
<dbReference type="Pfam" id="PF13561">
    <property type="entry name" value="adh_short_C2"/>
    <property type="match status" value="1"/>
</dbReference>
<name>A0A0F6YJZ0_9BACT</name>
<keyword evidence="3 7" id="KW-0521">NADP</keyword>
<dbReference type="KEGG" id="samy:DB32_003887"/>
<feature type="domain" description="Ketoreductase" evidence="9">
    <location>
        <begin position="7"/>
        <end position="187"/>
    </location>
</feature>
<feature type="active site" description="Proton acceptor" evidence="6">
    <location>
        <position position="156"/>
    </location>
</feature>
<dbReference type="GO" id="GO:0051287">
    <property type="term" value="F:NAD binding"/>
    <property type="evidence" value="ECO:0007669"/>
    <property type="project" value="UniProtKB-UniRule"/>
</dbReference>
<comment type="function">
    <text evidence="1 8">Catalyzes the NADPH-dependent reduction of beta-ketoacyl-ACP substrates to beta-hydroxyacyl-ACP products, the first reductive step in the elongation cycle of fatty acid biosynthesis.</text>
</comment>
<dbReference type="FunFam" id="3.40.50.720:FF:000115">
    <property type="entry name" value="3-oxoacyl-[acyl-carrier-protein] reductase FabG"/>
    <property type="match status" value="1"/>
</dbReference>
<dbReference type="InterPro" id="IPR011284">
    <property type="entry name" value="3oxo_ACP_reduc"/>
</dbReference>
<evidence type="ECO:0000256" key="4">
    <source>
        <dbReference type="ARBA" id="ARBA00023002"/>
    </source>
</evidence>
<evidence type="ECO:0000256" key="8">
    <source>
        <dbReference type="RuleBase" id="RU366074"/>
    </source>
</evidence>
<keyword evidence="11" id="KW-1185">Reference proteome</keyword>
<dbReference type="GO" id="GO:0006633">
    <property type="term" value="P:fatty acid biosynthetic process"/>
    <property type="evidence" value="ECO:0007669"/>
    <property type="project" value="UniProtKB-UniPathway"/>
</dbReference>
<dbReference type="RefSeq" id="WP_053233883.1">
    <property type="nucleotide sequence ID" value="NZ_CP011125.1"/>
</dbReference>
<keyword evidence="8" id="KW-0444">Lipid biosynthesis</keyword>
<dbReference type="EMBL" id="CP011125">
    <property type="protein sequence ID" value="AKF06738.1"/>
    <property type="molecule type" value="Genomic_DNA"/>
</dbReference>
<evidence type="ECO:0000313" key="10">
    <source>
        <dbReference type="EMBL" id="AKF06738.1"/>
    </source>
</evidence>
<evidence type="ECO:0000259" key="9">
    <source>
        <dbReference type="SMART" id="SM00822"/>
    </source>
</evidence>
<dbReference type="CDD" id="cd05333">
    <property type="entry name" value="BKR_SDR_c"/>
    <property type="match status" value="1"/>
</dbReference>
<dbReference type="PRINTS" id="PR00080">
    <property type="entry name" value="SDRFAMILY"/>
</dbReference>
<dbReference type="UniPathway" id="UPA00094"/>
<dbReference type="NCBIfam" id="TIGR01830">
    <property type="entry name" value="3oxo_ACP_reduc"/>
    <property type="match status" value="1"/>
</dbReference>
<reference evidence="10 11" key="1">
    <citation type="submission" date="2015-03" db="EMBL/GenBank/DDBJ databases">
        <title>Genome assembly of Sandaracinus amylolyticus DSM 53668.</title>
        <authorList>
            <person name="Sharma G."/>
            <person name="Subramanian S."/>
        </authorList>
    </citation>
    <scope>NUCLEOTIDE SEQUENCE [LARGE SCALE GENOMIC DNA]</scope>
    <source>
        <strain evidence="10 11">DSM 53668</strain>
    </source>
</reference>
<proteinExistence type="inferred from homology"/>
<protein>
    <recommendedName>
        <fullName evidence="8">3-oxoacyl-[acyl-carrier-protein] reductase</fullName>
        <ecNumber evidence="8">1.1.1.100</ecNumber>
    </recommendedName>
</protein>
<comment type="pathway">
    <text evidence="8">Lipid metabolism; fatty acid biosynthesis.</text>
</comment>
<keyword evidence="8" id="KW-0275">Fatty acid biosynthesis</keyword>
<dbReference type="PROSITE" id="PS00061">
    <property type="entry name" value="ADH_SHORT"/>
    <property type="match status" value="1"/>
</dbReference>
<dbReference type="SMART" id="SM00822">
    <property type="entry name" value="PKS_KR"/>
    <property type="match status" value="1"/>
</dbReference>
<evidence type="ECO:0000256" key="2">
    <source>
        <dbReference type="ARBA" id="ARBA00006484"/>
    </source>
</evidence>
<evidence type="ECO:0000313" key="11">
    <source>
        <dbReference type="Proteomes" id="UP000034883"/>
    </source>
</evidence>
<dbReference type="SUPFAM" id="SSF51735">
    <property type="entry name" value="NAD(P)-binding Rossmann-fold domains"/>
    <property type="match status" value="1"/>
</dbReference>
<dbReference type="EC" id="1.1.1.100" evidence="8"/>
<dbReference type="InterPro" id="IPR020904">
    <property type="entry name" value="Sc_DH/Rdtase_CS"/>
</dbReference>